<dbReference type="GO" id="GO:0006281">
    <property type="term" value="P:DNA repair"/>
    <property type="evidence" value="ECO:0007669"/>
    <property type="project" value="UniProtKB-KW"/>
</dbReference>
<keyword evidence="5" id="KW-0539">Nucleus</keyword>
<keyword evidence="4" id="KW-0234">DNA repair</keyword>
<protein>
    <recommendedName>
        <fullName evidence="8">Cell cycle checkpoint protein RAD1</fullName>
    </recommendedName>
</protein>
<evidence type="ECO:0000256" key="3">
    <source>
        <dbReference type="ARBA" id="ARBA00022763"/>
    </source>
</evidence>
<comment type="subcellular location">
    <subcellularLocation>
        <location evidence="1">Nucleus</location>
    </subcellularLocation>
</comment>
<evidence type="ECO:0000256" key="5">
    <source>
        <dbReference type="ARBA" id="ARBA00023242"/>
    </source>
</evidence>
<accession>A0A8J2PVM9</accession>
<evidence type="ECO:0000313" key="7">
    <source>
        <dbReference type="Proteomes" id="UP000708208"/>
    </source>
</evidence>
<comment type="caution">
    <text evidence="6">The sequence shown here is derived from an EMBL/GenBank/DDBJ whole genome shotgun (WGS) entry which is preliminary data.</text>
</comment>
<dbReference type="EMBL" id="CAJVCH010553582">
    <property type="protein sequence ID" value="CAG7829947.1"/>
    <property type="molecule type" value="Genomic_DNA"/>
</dbReference>
<dbReference type="Proteomes" id="UP000708208">
    <property type="component" value="Unassembled WGS sequence"/>
</dbReference>
<sequence length="286" mass="32739">MSNASISDAEWRTNKFYAIPKSIPEISKLLKSISFAEKVNIHLSTSGMKMTVEEAKCLQVVVFLNKELFQVYHLQDDEELAMKVSLKEMLDCLKRMTPDGSRHFSRTLDTTPGAKLYFVVENDETIFKMLLLEDSVETFFRIRVEEYDELIEFELEPVVIKIMMKSQEVWEYFKILEDVSPDIIGLAVMPNESLVISANCTEGSVELVLPKTADVIETFECSQPLKTTYKLSSIKHAIKIMVLSSKCALKQDPRGILCFCFLIEGEIDSFVEYYCIPQVTDSDQFL</sequence>
<evidence type="ECO:0000256" key="4">
    <source>
        <dbReference type="ARBA" id="ARBA00023204"/>
    </source>
</evidence>
<evidence type="ECO:0000313" key="6">
    <source>
        <dbReference type="EMBL" id="CAG7829947.1"/>
    </source>
</evidence>
<keyword evidence="3" id="KW-0227">DNA damage</keyword>
<organism evidence="6 7">
    <name type="scientific">Allacma fusca</name>
    <dbReference type="NCBI Taxonomy" id="39272"/>
    <lineage>
        <taxon>Eukaryota</taxon>
        <taxon>Metazoa</taxon>
        <taxon>Ecdysozoa</taxon>
        <taxon>Arthropoda</taxon>
        <taxon>Hexapoda</taxon>
        <taxon>Collembola</taxon>
        <taxon>Symphypleona</taxon>
        <taxon>Sminthuridae</taxon>
        <taxon>Allacma</taxon>
    </lineage>
</organism>
<dbReference type="AlphaFoldDB" id="A0A8J2PVM9"/>
<dbReference type="InterPro" id="IPR003021">
    <property type="entry name" value="Rad1_Rec1_Rad17"/>
</dbReference>
<dbReference type="Pfam" id="PF02144">
    <property type="entry name" value="Rad1"/>
    <property type="match status" value="1"/>
</dbReference>
<dbReference type="GO" id="GO:0000077">
    <property type="term" value="P:DNA damage checkpoint signaling"/>
    <property type="evidence" value="ECO:0007669"/>
    <property type="project" value="InterPro"/>
</dbReference>
<evidence type="ECO:0008006" key="8">
    <source>
        <dbReference type="Google" id="ProtNLM"/>
    </source>
</evidence>
<name>A0A8J2PVM9_9HEXA</name>
<dbReference type="OrthoDB" id="337581at2759"/>
<reference evidence="6" key="1">
    <citation type="submission" date="2021-06" db="EMBL/GenBank/DDBJ databases">
        <authorList>
            <person name="Hodson N. C."/>
            <person name="Mongue J. A."/>
            <person name="Jaron S. K."/>
        </authorList>
    </citation>
    <scope>NUCLEOTIDE SEQUENCE</scope>
</reference>
<evidence type="ECO:0000256" key="2">
    <source>
        <dbReference type="ARBA" id="ARBA00010991"/>
    </source>
</evidence>
<gene>
    <name evidence="6" type="ORF">AFUS01_LOCUS39779</name>
</gene>
<proteinExistence type="inferred from homology"/>
<keyword evidence="7" id="KW-1185">Reference proteome</keyword>
<evidence type="ECO:0000256" key="1">
    <source>
        <dbReference type="ARBA" id="ARBA00004123"/>
    </source>
</evidence>
<dbReference type="PANTHER" id="PTHR10870">
    <property type="entry name" value="CELL CYCLE CHECKPOINT PROTEIN RAD1"/>
    <property type="match status" value="1"/>
</dbReference>
<dbReference type="GO" id="GO:0030896">
    <property type="term" value="C:checkpoint clamp complex"/>
    <property type="evidence" value="ECO:0007669"/>
    <property type="project" value="TreeGrafter"/>
</dbReference>
<dbReference type="PANTHER" id="PTHR10870:SF0">
    <property type="entry name" value="CELL CYCLE CHECKPOINT PROTEIN RAD1"/>
    <property type="match status" value="1"/>
</dbReference>
<comment type="similarity">
    <text evidence="2">Belongs to the rad1 family.</text>
</comment>